<evidence type="ECO:0000313" key="2">
    <source>
        <dbReference type="Proteomes" id="UP000243459"/>
    </source>
</evidence>
<keyword evidence="2" id="KW-1185">Reference proteome</keyword>
<dbReference type="EMBL" id="CM007389">
    <property type="protein sequence ID" value="ONK57963.1"/>
    <property type="molecule type" value="Genomic_DNA"/>
</dbReference>
<evidence type="ECO:0008006" key="3">
    <source>
        <dbReference type="Google" id="ProtNLM"/>
    </source>
</evidence>
<evidence type="ECO:0000313" key="1">
    <source>
        <dbReference type="EMBL" id="ONK57963.1"/>
    </source>
</evidence>
<gene>
    <name evidence="1" type="ORF">A4U43_C09F6220</name>
</gene>
<dbReference type="AlphaFoldDB" id="A0A5P1E7G8"/>
<dbReference type="PANTHER" id="PTHR46250:SF15">
    <property type="entry name" value="OS01G0523800 PROTEIN"/>
    <property type="match status" value="1"/>
</dbReference>
<proteinExistence type="predicted"/>
<dbReference type="PANTHER" id="PTHR46250">
    <property type="entry name" value="MYB/SANT-LIKE DNA-BINDING DOMAIN PROTEIN-RELATED"/>
    <property type="match status" value="1"/>
</dbReference>
<dbReference type="Proteomes" id="UP000243459">
    <property type="component" value="Chromosome 9"/>
</dbReference>
<dbReference type="Gramene" id="ONK57963">
    <property type="protein sequence ID" value="ONK57963"/>
    <property type="gene ID" value="A4U43_C09F6220"/>
</dbReference>
<sequence>MLVFLPTTDLMANPHLDPKIKYWKKVYACIYTALSTSGISWNNTTKIISIDDENVWNEYCEDQATSEGAEAPGYIIEEMEKDDSKARIDIEYDTRGEGFEEMQILSTISSSSARASDNKTHTLRKRSKSNNVFIRSGDNLSKSIDCLINSTSQQLGAVIQRIVYDQGLSKMRRKVFGIIMKFSTFTPQQKVNATK</sequence>
<name>A0A5P1E7G8_ASPOF</name>
<organism evidence="1 2">
    <name type="scientific">Asparagus officinalis</name>
    <name type="common">Garden asparagus</name>
    <dbReference type="NCBI Taxonomy" id="4686"/>
    <lineage>
        <taxon>Eukaryota</taxon>
        <taxon>Viridiplantae</taxon>
        <taxon>Streptophyta</taxon>
        <taxon>Embryophyta</taxon>
        <taxon>Tracheophyta</taxon>
        <taxon>Spermatophyta</taxon>
        <taxon>Magnoliopsida</taxon>
        <taxon>Liliopsida</taxon>
        <taxon>Asparagales</taxon>
        <taxon>Asparagaceae</taxon>
        <taxon>Asparagoideae</taxon>
        <taxon>Asparagus</taxon>
    </lineage>
</organism>
<protein>
    <recommendedName>
        <fullName evidence="3">Myb/SANT-like domain-containing protein</fullName>
    </recommendedName>
</protein>
<accession>A0A5P1E7G8</accession>
<reference evidence="2" key="1">
    <citation type="journal article" date="2017" name="Nat. Commun.">
        <title>The asparagus genome sheds light on the origin and evolution of a young Y chromosome.</title>
        <authorList>
            <person name="Harkess A."/>
            <person name="Zhou J."/>
            <person name="Xu C."/>
            <person name="Bowers J.E."/>
            <person name="Van der Hulst R."/>
            <person name="Ayyampalayam S."/>
            <person name="Mercati F."/>
            <person name="Riccardi P."/>
            <person name="McKain M.R."/>
            <person name="Kakrana A."/>
            <person name="Tang H."/>
            <person name="Ray J."/>
            <person name="Groenendijk J."/>
            <person name="Arikit S."/>
            <person name="Mathioni S.M."/>
            <person name="Nakano M."/>
            <person name="Shan H."/>
            <person name="Telgmann-Rauber A."/>
            <person name="Kanno A."/>
            <person name="Yue Z."/>
            <person name="Chen H."/>
            <person name="Li W."/>
            <person name="Chen Y."/>
            <person name="Xu X."/>
            <person name="Zhang Y."/>
            <person name="Luo S."/>
            <person name="Chen H."/>
            <person name="Gao J."/>
            <person name="Mao Z."/>
            <person name="Pires J.C."/>
            <person name="Luo M."/>
            <person name="Kudrna D."/>
            <person name="Wing R.A."/>
            <person name="Meyers B.C."/>
            <person name="Yi K."/>
            <person name="Kong H."/>
            <person name="Lavrijsen P."/>
            <person name="Sunseri F."/>
            <person name="Falavigna A."/>
            <person name="Ye Y."/>
            <person name="Leebens-Mack J.H."/>
            <person name="Chen G."/>
        </authorList>
    </citation>
    <scope>NUCLEOTIDE SEQUENCE [LARGE SCALE GENOMIC DNA]</scope>
    <source>
        <strain evidence="2">cv. DH0086</strain>
    </source>
</reference>